<dbReference type="AlphaFoldDB" id="A0AA41X8Y2"/>
<organism evidence="5 6">
    <name type="scientific">Ectobacillus ponti</name>
    <dbReference type="NCBI Taxonomy" id="2961894"/>
    <lineage>
        <taxon>Bacteria</taxon>
        <taxon>Bacillati</taxon>
        <taxon>Bacillota</taxon>
        <taxon>Bacilli</taxon>
        <taxon>Bacillales</taxon>
        <taxon>Bacillaceae</taxon>
        <taxon>Ectobacillus</taxon>
    </lineage>
</organism>
<keyword evidence="1" id="KW-0813">Transport</keyword>
<keyword evidence="3 5" id="KW-0067">ATP-binding</keyword>
<dbReference type="InterPro" id="IPR003439">
    <property type="entry name" value="ABC_transporter-like_ATP-bd"/>
</dbReference>
<dbReference type="GO" id="GO:0016887">
    <property type="term" value="F:ATP hydrolysis activity"/>
    <property type="evidence" value="ECO:0007669"/>
    <property type="project" value="InterPro"/>
</dbReference>
<dbReference type="PROSITE" id="PS50893">
    <property type="entry name" value="ABC_TRANSPORTER_2"/>
    <property type="match status" value="1"/>
</dbReference>
<feature type="domain" description="ABC transporter" evidence="4">
    <location>
        <begin position="4"/>
        <end position="225"/>
    </location>
</feature>
<name>A0AA41X8Y2_9BACI</name>
<dbReference type="InterPro" id="IPR003593">
    <property type="entry name" value="AAA+_ATPase"/>
</dbReference>
<protein>
    <submittedName>
        <fullName evidence="5">ABC transporter ATP-binding protein</fullName>
    </submittedName>
</protein>
<dbReference type="InterPro" id="IPR051782">
    <property type="entry name" value="ABC_Transporter_VariousFunc"/>
</dbReference>
<dbReference type="SMART" id="SM00382">
    <property type="entry name" value="AAA"/>
    <property type="match status" value="1"/>
</dbReference>
<comment type="caution">
    <text evidence="5">The sequence shown here is derived from an EMBL/GenBank/DDBJ whole genome shotgun (WGS) entry which is preliminary data.</text>
</comment>
<dbReference type="GO" id="GO:0005524">
    <property type="term" value="F:ATP binding"/>
    <property type="evidence" value="ECO:0007669"/>
    <property type="project" value="UniProtKB-KW"/>
</dbReference>
<dbReference type="PANTHER" id="PTHR42939">
    <property type="entry name" value="ABC TRANSPORTER ATP-BINDING PROTEIN ALBC-RELATED"/>
    <property type="match status" value="1"/>
</dbReference>
<dbReference type="Pfam" id="PF00005">
    <property type="entry name" value="ABC_tran"/>
    <property type="match status" value="1"/>
</dbReference>
<dbReference type="PANTHER" id="PTHR42939:SF1">
    <property type="entry name" value="ABC TRANSPORTER ATP-BINDING PROTEIN ALBC-RELATED"/>
    <property type="match status" value="1"/>
</dbReference>
<dbReference type="InterPro" id="IPR027417">
    <property type="entry name" value="P-loop_NTPase"/>
</dbReference>
<dbReference type="SUPFAM" id="SSF52540">
    <property type="entry name" value="P-loop containing nucleoside triphosphate hydrolases"/>
    <property type="match status" value="1"/>
</dbReference>
<keyword evidence="6" id="KW-1185">Reference proteome</keyword>
<dbReference type="Proteomes" id="UP001156102">
    <property type="component" value="Unassembled WGS sequence"/>
</dbReference>
<reference evidence="5" key="1">
    <citation type="submission" date="2022-07" db="EMBL/GenBank/DDBJ databases">
        <authorList>
            <person name="Li W.-J."/>
            <person name="Deng Q.-Q."/>
        </authorList>
    </citation>
    <scope>NUCLEOTIDE SEQUENCE</scope>
    <source>
        <strain evidence="5">SYSU M60031</strain>
    </source>
</reference>
<accession>A0AA41X8Y2</accession>
<dbReference type="EMBL" id="JANCLT010000003">
    <property type="protein sequence ID" value="MCP8968550.1"/>
    <property type="molecule type" value="Genomic_DNA"/>
</dbReference>
<dbReference type="Gene3D" id="3.40.50.300">
    <property type="entry name" value="P-loop containing nucleotide triphosphate hydrolases"/>
    <property type="match status" value="1"/>
</dbReference>
<sequence>MTLVQMEQVTKRYGKKEAVRDFSLALTEGKIIGLVGSNGSGKTTWMKLLAGQIYPTGGSIAIEGIPVGRATKSMVAYLPDGPFLDKWMNVAQALSFYEKFFDFDRQAAEEMLENLGIPQQSKVTALSKGTLEKLNLVLTLARRAKLYLLDEPLGGVDPVAREQILDLILSQYREDSTIVISTHLISEIERIFEEVIVVKDGALVLHQNVEDIRLQKGQAVNELFREVFQ</sequence>
<dbReference type="RefSeq" id="WP_254758454.1">
    <property type="nucleotide sequence ID" value="NZ_JANCLT010000003.1"/>
</dbReference>
<keyword evidence="2" id="KW-0547">Nucleotide-binding</keyword>
<evidence type="ECO:0000313" key="6">
    <source>
        <dbReference type="Proteomes" id="UP001156102"/>
    </source>
</evidence>
<evidence type="ECO:0000313" key="5">
    <source>
        <dbReference type="EMBL" id="MCP8968550.1"/>
    </source>
</evidence>
<evidence type="ECO:0000256" key="2">
    <source>
        <dbReference type="ARBA" id="ARBA00022741"/>
    </source>
</evidence>
<evidence type="ECO:0000259" key="4">
    <source>
        <dbReference type="PROSITE" id="PS50893"/>
    </source>
</evidence>
<gene>
    <name evidence="5" type="ORF">NK662_08350</name>
</gene>
<dbReference type="CDD" id="cd03230">
    <property type="entry name" value="ABC_DR_subfamily_A"/>
    <property type="match status" value="1"/>
</dbReference>
<proteinExistence type="predicted"/>
<evidence type="ECO:0000256" key="3">
    <source>
        <dbReference type="ARBA" id="ARBA00022840"/>
    </source>
</evidence>
<evidence type="ECO:0000256" key="1">
    <source>
        <dbReference type="ARBA" id="ARBA00022448"/>
    </source>
</evidence>